<reference evidence="1 2" key="1">
    <citation type="submission" date="2017-01" db="EMBL/GenBank/DDBJ databases">
        <title>Deconstructing symbiosis and pathogenesis requirements using a combined genomic-metabolomic approach.</title>
        <authorList>
            <person name="Tobias N.J."/>
            <person name="Wolff H."/>
            <person name="Djahanschiri B."/>
            <person name="Ebersberger I."/>
            <person name="Bode H.B."/>
        </authorList>
    </citation>
    <scope>NUCLEOTIDE SEQUENCE [LARGE SCALE GENOMIC DNA]</scope>
    <source>
        <strain evidence="1 2">DSM 4764</strain>
    </source>
</reference>
<accession>A0A1Y2STH9</accession>
<dbReference type="AlphaFoldDB" id="A0A1Y2STH9"/>
<organism evidence="1 2">
    <name type="scientific">Xenorhabdus beddingii</name>
    <dbReference type="NCBI Taxonomy" id="40578"/>
    <lineage>
        <taxon>Bacteria</taxon>
        <taxon>Pseudomonadati</taxon>
        <taxon>Pseudomonadota</taxon>
        <taxon>Gammaproteobacteria</taxon>
        <taxon>Enterobacterales</taxon>
        <taxon>Morganellaceae</taxon>
        <taxon>Xenorhabdus</taxon>
    </lineage>
</organism>
<dbReference type="EMBL" id="MUBK01000002">
    <property type="protein sequence ID" value="OTA21538.1"/>
    <property type="molecule type" value="Genomic_DNA"/>
</dbReference>
<protein>
    <submittedName>
        <fullName evidence="1">Uncharacterized protein</fullName>
    </submittedName>
</protein>
<comment type="caution">
    <text evidence="1">The sequence shown here is derived from an EMBL/GenBank/DDBJ whole genome shotgun (WGS) entry which is preliminary data.</text>
</comment>
<evidence type="ECO:0000313" key="1">
    <source>
        <dbReference type="EMBL" id="OTA21538.1"/>
    </source>
</evidence>
<sequence length="196" mass="22649">MKYIDDDKVELPEDNVGASRKYLQFPNILCCVAVIFRTNTCYPAIYAGIHLTFATTIAEIKEKLKIILGYQKSIPAYANFSDVYIVGAISVFCRGKKTQVNDFLKEISRLIKSKIKTVKHVYSFDLNKGNAHDITNYTIFTEDSYIKPISYCYTNNLKFMRNDNTRNKDRIFLPIGTFDLIKTGPFDAFKYRQPHH</sequence>
<dbReference type="RefSeq" id="WP_086111165.1">
    <property type="nucleotide sequence ID" value="NZ_CAWNHF010000112.1"/>
</dbReference>
<dbReference type="Proteomes" id="UP000194204">
    <property type="component" value="Unassembled WGS sequence"/>
</dbReference>
<keyword evidence="2" id="KW-1185">Reference proteome</keyword>
<gene>
    <name evidence="1" type="ORF">Xbed_00284</name>
</gene>
<evidence type="ECO:0000313" key="2">
    <source>
        <dbReference type="Proteomes" id="UP000194204"/>
    </source>
</evidence>
<proteinExistence type="predicted"/>
<name>A0A1Y2STH9_9GAMM</name>